<dbReference type="RefSeq" id="WP_204212533.1">
    <property type="nucleotide sequence ID" value="NZ_JAUEIR010000001.1"/>
</dbReference>
<reference evidence="8" key="2">
    <citation type="submission" date="2023-08" db="EMBL/GenBank/DDBJ databases">
        <title>Identification and characterization of horizontal gene transfer across gut microbiota members of farm animals based on homology search.</title>
        <authorList>
            <person name="Schwarzerova J."/>
            <person name="Nykrynova M."/>
            <person name="Jureckova K."/>
            <person name="Cejkova D."/>
            <person name="Rychlik I."/>
        </authorList>
    </citation>
    <scope>NUCLEOTIDE SEQUENCE</scope>
    <source>
        <strain evidence="8">15_COKtk</strain>
    </source>
</reference>
<comment type="caution">
    <text evidence="8">The sequence shown here is derived from an EMBL/GenBank/DDBJ whole genome shotgun (WGS) entry which is preliminary data.</text>
</comment>
<dbReference type="Gene3D" id="2.60.120.560">
    <property type="entry name" value="Exo-inulinase, domain 1"/>
    <property type="match status" value="1"/>
</dbReference>
<dbReference type="Pfam" id="PF08244">
    <property type="entry name" value="Glyco_hydro_32C"/>
    <property type="match status" value="1"/>
</dbReference>
<dbReference type="Pfam" id="PF00251">
    <property type="entry name" value="Glyco_hydro_32N"/>
    <property type="match status" value="1"/>
</dbReference>
<evidence type="ECO:0000256" key="3">
    <source>
        <dbReference type="ARBA" id="ARBA00022801"/>
    </source>
</evidence>
<dbReference type="EC" id="3.2.1.26" evidence="2"/>
<evidence type="ECO:0000313" key="8">
    <source>
        <dbReference type="EMBL" id="MDN0068486.1"/>
    </source>
</evidence>
<dbReference type="InterPro" id="IPR023296">
    <property type="entry name" value="Glyco_hydro_beta-prop_sf"/>
</dbReference>
<accession>A0AAW7JYQ5</accession>
<organism evidence="8 9">
    <name type="scientific">Collinsella ihumii</name>
    <dbReference type="NCBI Taxonomy" id="1720204"/>
    <lineage>
        <taxon>Bacteria</taxon>
        <taxon>Bacillati</taxon>
        <taxon>Actinomycetota</taxon>
        <taxon>Coriobacteriia</taxon>
        <taxon>Coriobacteriales</taxon>
        <taxon>Coriobacteriaceae</taxon>
        <taxon>Collinsella</taxon>
    </lineage>
</organism>
<evidence type="ECO:0000259" key="7">
    <source>
        <dbReference type="Pfam" id="PF08244"/>
    </source>
</evidence>
<keyword evidence="4 5" id="KW-0326">Glycosidase</keyword>
<evidence type="ECO:0000259" key="6">
    <source>
        <dbReference type="Pfam" id="PF00251"/>
    </source>
</evidence>
<keyword evidence="3 5" id="KW-0378">Hydrolase</keyword>
<dbReference type="InterPro" id="IPR001362">
    <property type="entry name" value="Glyco_hydro_32"/>
</dbReference>
<comment type="similarity">
    <text evidence="1 5">Belongs to the glycosyl hydrolase 32 family.</text>
</comment>
<dbReference type="GO" id="GO:0005975">
    <property type="term" value="P:carbohydrate metabolic process"/>
    <property type="evidence" value="ECO:0007669"/>
    <property type="project" value="InterPro"/>
</dbReference>
<dbReference type="Gene3D" id="2.115.10.20">
    <property type="entry name" value="Glycosyl hydrolase domain, family 43"/>
    <property type="match status" value="1"/>
</dbReference>
<dbReference type="InterPro" id="IPR013148">
    <property type="entry name" value="Glyco_hydro_32_N"/>
</dbReference>
<reference evidence="8" key="1">
    <citation type="submission" date="2023-06" db="EMBL/GenBank/DDBJ databases">
        <authorList>
            <person name="Zeman M."/>
            <person name="Kubasova T."/>
            <person name="Jahodarova E."/>
            <person name="Nykrynova M."/>
            <person name="Rychlik I."/>
        </authorList>
    </citation>
    <scope>NUCLEOTIDE SEQUENCE</scope>
    <source>
        <strain evidence="8">15_COKtk</strain>
    </source>
</reference>
<feature type="domain" description="Glycosyl hydrolase family 32 N-terminal" evidence="6">
    <location>
        <begin position="9"/>
        <end position="312"/>
    </location>
</feature>
<dbReference type="SUPFAM" id="SSF75005">
    <property type="entry name" value="Arabinanase/levansucrase/invertase"/>
    <property type="match status" value="1"/>
</dbReference>
<proteinExistence type="inferred from homology"/>
<feature type="domain" description="Glycosyl hydrolase family 32 C-terminal" evidence="7">
    <location>
        <begin position="367"/>
        <end position="433"/>
    </location>
</feature>
<dbReference type="PANTHER" id="PTHR43101:SF1">
    <property type="entry name" value="BETA-FRUCTOSIDASE"/>
    <property type="match status" value="1"/>
</dbReference>
<evidence type="ECO:0000313" key="9">
    <source>
        <dbReference type="Proteomes" id="UP001168505"/>
    </source>
</evidence>
<evidence type="ECO:0000256" key="1">
    <source>
        <dbReference type="ARBA" id="ARBA00009902"/>
    </source>
</evidence>
<dbReference type="GO" id="GO:0004564">
    <property type="term" value="F:beta-fructofuranosidase activity"/>
    <property type="evidence" value="ECO:0007669"/>
    <property type="project" value="UniProtKB-EC"/>
</dbReference>
<name>A0AAW7JYQ5_9ACTN</name>
<dbReference type="PANTHER" id="PTHR43101">
    <property type="entry name" value="BETA-FRUCTOSIDASE"/>
    <property type="match status" value="1"/>
</dbReference>
<dbReference type="InterPro" id="IPR013320">
    <property type="entry name" value="ConA-like_dom_sf"/>
</dbReference>
<sequence length="442" mass="49612">MRGIEQTGHLKAPLNWINDPNGFIYYRGQYHLFYQYFPYAPSWGTMHWGHAVSPDLIHWEHEGIALFPTKLADRNGCFSGSAIERAGRLHLFYTGVRYLETDPENIHKHLNNRFESCQMELVSADGQHFDNLDAKRVIIPAITDPELGDATHTRDPKVWRGRDGYHLVLGTTVHRKGRLLIYRSDDLGTWELAGTVERDGLGWMWECPDWFEVDGTGVVMVSPMGLLDDGAAPTDMAICMLADFDEDTCRMTLADSYQFFDYGLDLYAPQSALDAEGRRTVIAWLRMPAAVEAAEGAWRGMMSLPRVVEVAGGHIYFRIHPNVRAAYRLPVSPEQASARTGYHLAIELHEGESLDLGGYRIARTGGHIVADRSAVCPHNGKCRLTSETPEVREGDRLDIFVDANMVETYVNDGEYVLSHAVFGLEDRIDVHAVATPELHALG</sequence>
<evidence type="ECO:0000256" key="2">
    <source>
        <dbReference type="ARBA" id="ARBA00012758"/>
    </source>
</evidence>
<gene>
    <name evidence="8" type="ORF">QVN40_02065</name>
</gene>
<dbReference type="SMART" id="SM00640">
    <property type="entry name" value="Glyco_32"/>
    <property type="match status" value="1"/>
</dbReference>
<evidence type="ECO:0000256" key="4">
    <source>
        <dbReference type="ARBA" id="ARBA00023295"/>
    </source>
</evidence>
<dbReference type="EMBL" id="JAUEIR010000001">
    <property type="protein sequence ID" value="MDN0068486.1"/>
    <property type="molecule type" value="Genomic_DNA"/>
</dbReference>
<dbReference type="Proteomes" id="UP001168505">
    <property type="component" value="Unassembled WGS sequence"/>
</dbReference>
<dbReference type="InterPro" id="IPR013189">
    <property type="entry name" value="Glyco_hydro_32_C"/>
</dbReference>
<protein>
    <recommendedName>
        <fullName evidence="2">beta-fructofuranosidase</fullName>
        <ecNumber evidence="2">3.2.1.26</ecNumber>
    </recommendedName>
</protein>
<dbReference type="CDD" id="cd08996">
    <property type="entry name" value="GH32_FFase"/>
    <property type="match status" value="1"/>
</dbReference>
<dbReference type="AlphaFoldDB" id="A0AAW7JYQ5"/>
<dbReference type="SUPFAM" id="SSF49899">
    <property type="entry name" value="Concanavalin A-like lectins/glucanases"/>
    <property type="match status" value="1"/>
</dbReference>
<dbReference type="InterPro" id="IPR051214">
    <property type="entry name" value="GH32_Enzymes"/>
</dbReference>
<evidence type="ECO:0000256" key="5">
    <source>
        <dbReference type="RuleBase" id="RU362110"/>
    </source>
</evidence>